<sequence length="95" mass="10663">MRVVERMLALKTKCLDPQGKPYIKSLIGGTNNNPDKRNEAITHAFISEFKSAEDRNYYLHKDPVHLAFEASLAGIISRAFALDFAPSVFQPLSKL</sequence>
<organism evidence="2 3">
    <name type="scientific">Cytospora paraplurivora</name>
    <dbReference type="NCBI Taxonomy" id="2898453"/>
    <lineage>
        <taxon>Eukaryota</taxon>
        <taxon>Fungi</taxon>
        <taxon>Dikarya</taxon>
        <taxon>Ascomycota</taxon>
        <taxon>Pezizomycotina</taxon>
        <taxon>Sordariomycetes</taxon>
        <taxon>Sordariomycetidae</taxon>
        <taxon>Diaporthales</taxon>
        <taxon>Cytosporaceae</taxon>
        <taxon>Cytospora</taxon>
    </lineage>
</organism>
<dbReference type="InterPro" id="IPR013097">
    <property type="entry name" value="Dabb"/>
</dbReference>
<dbReference type="Gene3D" id="3.30.70.100">
    <property type="match status" value="1"/>
</dbReference>
<dbReference type="PROSITE" id="PS51502">
    <property type="entry name" value="S_R_A_B_BARREL"/>
    <property type="match status" value="1"/>
</dbReference>
<proteinExistence type="predicted"/>
<name>A0AAN9U8T5_9PEZI</name>
<dbReference type="EMBL" id="JAJSPL020000014">
    <property type="protein sequence ID" value="KAK7743287.1"/>
    <property type="molecule type" value="Genomic_DNA"/>
</dbReference>
<dbReference type="Proteomes" id="UP001320245">
    <property type="component" value="Unassembled WGS sequence"/>
</dbReference>
<dbReference type="Pfam" id="PF07876">
    <property type="entry name" value="Dabb"/>
    <property type="match status" value="1"/>
</dbReference>
<accession>A0AAN9U8T5</accession>
<dbReference type="SMART" id="SM00886">
    <property type="entry name" value="Dabb"/>
    <property type="match status" value="1"/>
</dbReference>
<dbReference type="SUPFAM" id="SSF54909">
    <property type="entry name" value="Dimeric alpha+beta barrel"/>
    <property type="match status" value="1"/>
</dbReference>
<keyword evidence="3" id="KW-1185">Reference proteome</keyword>
<reference evidence="2 3" key="1">
    <citation type="journal article" date="2023" name="PLoS ONE">
        <title>Cytospora paraplurivora sp. nov. isolated from orchards with fruit tree decline syndrome in Ontario, Canada.</title>
        <authorList>
            <person name="Ilyukhin E."/>
            <person name="Nguyen H.D.T."/>
            <person name="Castle A.J."/>
            <person name="Ellouze W."/>
        </authorList>
    </citation>
    <scope>NUCLEOTIDE SEQUENCE [LARGE SCALE GENOMIC DNA]</scope>
    <source>
        <strain evidence="2 3">FDS-564</strain>
    </source>
</reference>
<feature type="domain" description="Stress-response A/B barrel" evidence="1">
    <location>
        <begin position="1"/>
        <end position="84"/>
    </location>
</feature>
<evidence type="ECO:0000259" key="1">
    <source>
        <dbReference type="PROSITE" id="PS51502"/>
    </source>
</evidence>
<gene>
    <name evidence="2" type="ORF">SLS53_004372</name>
</gene>
<evidence type="ECO:0000313" key="2">
    <source>
        <dbReference type="EMBL" id="KAK7743287.1"/>
    </source>
</evidence>
<evidence type="ECO:0000313" key="3">
    <source>
        <dbReference type="Proteomes" id="UP001320245"/>
    </source>
</evidence>
<protein>
    <recommendedName>
        <fullName evidence="1">Stress-response A/B barrel domain-containing protein</fullName>
    </recommendedName>
</protein>
<comment type="caution">
    <text evidence="2">The sequence shown here is derived from an EMBL/GenBank/DDBJ whole genome shotgun (WGS) entry which is preliminary data.</text>
</comment>
<dbReference type="AlphaFoldDB" id="A0AAN9U8T5"/>
<dbReference type="InterPro" id="IPR011008">
    <property type="entry name" value="Dimeric_a/b-barrel"/>
</dbReference>